<comment type="similarity">
    <text evidence="1 7">Belongs to the MinC family.</text>
</comment>
<gene>
    <name evidence="7" type="primary">minC</name>
    <name evidence="10" type="ORF">SAMN05660472_01627</name>
</gene>
<evidence type="ECO:0000256" key="3">
    <source>
        <dbReference type="ARBA" id="ARBA00023210"/>
    </source>
</evidence>
<dbReference type="OrthoDB" id="9790810at2"/>
<keyword evidence="11" id="KW-1185">Reference proteome</keyword>
<dbReference type="SUPFAM" id="SSF63848">
    <property type="entry name" value="Cell-division inhibitor MinC, C-terminal domain"/>
    <property type="match status" value="1"/>
</dbReference>
<evidence type="ECO:0000256" key="4">
    <source>
        <dbReference type="ARBA" id="ARBA00023306"/>
    </source>
</evidence>
<dbReference type="InterPro" id="IPR036145">
    <property type="entry name" value="MinC_C_sf"/>
</dbReference>
<evidence type="ECO:0000259" key="9">
    <source>
        <dbReference type="Pfam" id="PF05209"/>
    </source>
</evidence>
<comment type="subunit">
    <text evidence="6 7">Interacts with MinD and FtsZ.</text>
</comment>
<evidence type="ECO:0000256" key="7">
    <source>
        <dbReference type="HAMAP-Rule" id="MF_00267"/>
    </source>
</evidence>
<dbReference type="NCBIfam" id="TIGR01222">
    <property type="entry name" value="minC"/>
    <property type="match status" value="1"/>
</dbReference>
<dbReference type="RefSeq" id="WP_090553190.1">
    <property type="nucleotide sequence ID" value="NZ_FNFP01000002.1"/>
</dbReference>
<reference evidence="10 11" key="1">
    <citation type="submission" date="2016-10" db="EMBL/GenBank/DDBJ databases">
        <authorList>
            <person name="de Groot N.N."/>
        </authorList>
    </citation>
    <scope>NUCLEOTIDE SEQUENCE [LARGE SCALE GENOMIC DNA]</scope>
    <source>
        <strain evidence="10 11">DSM 18346</strain>
    </source>
</reference>
<proteinExistence type="inferred from homology"/>
<dbReference type="GO" id="GO:0000917">
    <property type="term" value="P:division septum assembly"/>
    <property type="evidence" value="ECO:0007669"/>
    <property type="project" value="UniProtKB-KW"/>
</dbReference>
<dbReference type="GO" id="GO:0000902">
    <property type="term" value="P:cell morphogenesis"/>
    <property type="evidence" value="ECO:0007669"/>
    <property type="project" value="InterPro"/>
</dbReference>
<feature type="domain" description="Septum formation inhibitor MinC N-terminal" evidence="9">
    <location>
        <begin position="7"/>
        <end position="70"/>
    </location>
</feature>
<comment type="function">
    <text evidence="5 7">Cell division inhibitor that blocks the formation of polar Z ring septums. Rapidly oscillates between the poles of the cell to destabilize FtsZ filaments that have formed before they mature into polar Z rings. Prevents FtsZ polymerization.</text>
</comment>
<evidence type="ECO:0000313" key="10">
    <source>
        <dbReference type="EMBL" id="SDK58094.1"/>
    </source>
</evidence>
<dbReference type="Pfam" id="PF03775">
    <property type="entry name" value="MinC_C"/>
    <property type="match status" value="1"/>
</dbReference>
<dbReference type="AlphaFoldDB" id="A0A1G9D323"/>
<keyword evidence="3 7" id="KW-0717">Septation</keyword>
<dbReference type="GO" id="GO:1901891">
    <property type="term" value="P:regulation of cell septum assembly"/>
    <property type="evidence" value="ECO:0007669"/>
    <property type="project" value="InterPro"/>
</dbReference>
<accession>A0A1G9D323</accession>
<dbReference type="InterPro" id="IPR016098">
    <property type="entry name" value="CAP/MinC_C"/>
</dbReference>
<dbReference type="Proteomes" id="UP000198718">
    <property type="component" value="Unassembled WGS sequence"/>
</dbReference>
<organism evidence="10 11">
    <name type="scientific">Natronincola ferrireducens</name>
    <dbReference type="NCBI Taxonomy" id="393762"/>
    <lineage>
        <taxon>Bacteria</taxon>
        <taxon>Bacillati</taxon>
        <taxon>Bacillota</taxon>
        <taxon>Clostridia</taxon>
        <taxon>Peptostreptococcales</taxon>
        <taxon>Natronincolaceae</taxon>
        <taxon>Natronincola</taxon>
    </lineage>
</organism>
<evidence type="ECO:0000256" key="6">
    <source>
        <dbReference type="ARBA" id="ARBA00046874"/>
    </source>
</evidence>
<dbReference type="HAMAP" id="MF_00267">
    <property type="entry name" value="MinC"/>
    <property type="match status" value="1"/>
</dbReference>
<name>A0A1G9D323_9FIRM</name>
<evidence type="ECO:0000259" key="8">
    <source>
        <dbReference type="Pfam" id="PF03775"/>
    </source>
</evidence>
<dbReference type="Gene3D" id="3.30.160.540">
    <property type="match status" value="1"/>
</dbReference>
<sequence>MAEENAIEFKGTKQGLFVCIKPNYDFETIRQHLINKLEKAQTFFKGAKIFEIRCELLTTEEKEELENIMTTRYKMDVVKEKEVDSSNKTSNEVFEGIMEGKTKFIKGTLRSGQKIDYEGNLVIIGDVNPGAQVTAKGNIIVMGSLRGIAHAGSNGNEEACVAAIYLDPTQLRIANIITRAPDGKYEKPKNPELARIKENSIYIEPYLNNKVNK</sequence>
<protein>
    <recommendedName>
        <fullName evidence="7">Probable septum site-determining protein MinC</fullName>
    </recommendedName>
</protein>
<keyword evidence="4 7" id="KW-0131">Cell cycle</keyword>
<keyword evidence="2 7" id="KW-0132">Cell division</keyword>
<evidence type="ECO:0000256" key="2">
    <source>
        <dbReference type="ARBA" id="ARBA00022618"/>
    </source>
</evidence>
<dbReference type="PANTHER" id="PTHR34108:SF1">
    <property type="entry name" value="SEPTUM SITE-DETERMINING PROTEIN MINC"/>
    <property type="match status" value="1"/>
</dbReference>
<dbReference type="InterPro" id="IPR007874">
    <property type="entry name" value="MinC_N"/>
</dbReference>
<dbReference type="Pfam" id="PF05209">
    <property type="entry name" value="MinC_N"/>
    <property type="match status" value="1"/>
</dbReference>
<dbReference type="PANTHER" id="PTHR34108">
    <property type="entry name" value="SEPTUM SITE-DETERMINING PROTEIN MINC"/>
    <property type="match status" value="1"/>
</dbReference>
<dbReference type="InterPro" id="IPR013033">
    <property type="entry name" value="MinC"/>
</dbReference>
<dbReference type="GO" id="GO:0051302">
    <property type="term" value="P:regulation of cell division"/>
    <property type="evidence" value="ECO:0007669"/>
    <property type="project" value="InterPro"/>
</dbReference>
<evidence type="ECO:0000256" key="5">
    <source>
        <dbReference type="ARBA" id="ARBA00025606"/>
    </source>
</evidence>
<dbReference type="InterPro" id="IPR005526">
    <property type="entry name" value="Septum_form_inhib_MinC_C"/>
</dbReference>
<evidence type="ECO:0000256" key="1">
    <source>
        <dbReference type="ARBA" id="ARBA00006291"/>
    </source>
</evidence>
<evidence type="ECO:0000313" key="11">
    <source>
        <dbReference type="Proteomes" id="UP000198718"/>
    </source>
</evidence>
<feature type="domain" description="Septum formation inhibitor MinC C-terminal" evidence="8">
    <location>
        <begin position="104"/>
        <end position="204"/>
    </location>
</feature>
<dbReference type="EMBL" id="FNFP01000002">
    <property type="protein sequence ID" value="SDK58094.1"/>
    <property type="molecule type" value="Genomic_DNA"/>
</dbReference>
<dbReference type="Gene3D" id="2.160.20.70">
    <property type="match status" value="1"/>
</dbReference>
<dbReference type="STRING" id="393762.SAMN05660472_01627"/>